<feature type="region of interest" description="Disordered" evidence="1">
    <location>
        <begin position="1"/>
        <end position="125"/>
    </location>
</feature>
<feature type="non-terminal residue" evidence="2">
    <location>
        <position position="1"/>
    </location>
</feature>
<sequence length="125" mass="13337">MLQDAQTRLESLEGGRNRIEAPPSHMGSHRPGSDAGFDLNVGRTPVTAHGNIDGSTVPSGTHVGESVLGGKTADYQHNMEDDYPDHMHERERSIGPGTARDRSVFGRGESLYGQEQEPSIAGGEG</sequence>
<organism evidence="2 3">
    <name type="scientific">Rhizoctonia solani</name>
    <dbReference type="NCBI Taxonomy" id="456999"/>
    <lineage>
        <taxon>Eukaryota</taxon>
        <taxon>Fungi</taxon>
        <taxon>Dikarya</taxon>
        <taxon>Basidiomycota</taxon>
        <taxon>Agaricomycotina</taxon>
        <taxon>Agaricomycetes</taxon>
        <taxon>Cantharellales</taxon>
        <taxon>Ceratobasidiaceae</taxon>
        <taxon>Rhizoctonia</taxon>
    </lineage>
</organism>
<dbReference type="Proteomes" id="UP000663850">
    <property type="component" value="Unassembled WGS sequence"/>
</dbReference>
<name>A0A8H3DFD1_9AGAM</name>
<protein>
    <submittedName>
        <fullName evidence="2">Uncharacterized protein</fullName>
    </submittedName>
</protein>
<accession>A0A8H3DFD1</accession>
<evidence type="ECO:0000313" key="2">
    <source>
        <dbReference type="EMBL" id="CAE6518593.1"/>
    </source>
</evidence>
<reference evidence="2" key="1">
    <citation type="submission" date="2021-01" db="EMBL/GenBank/DDBJ databases">
        <authorList>
            <person name="Kaushik A."/>
        </authorList>
    </citation>
    <scope>NUCLEOTIDE SEQUENCE</scope>
    <source>
        <strain evidence="2">Type strain: AG8-Rh-89/</strain>
    </source>
</reference>
<evidence type="ECO:0000256" key="1">
    <source>
        <dbReference type="SAM" id="MobiDB-lite"/>
    </source>
</evidence>
<dbReference type="AlphaFoldDB" id="A0A8H3DFD1"/>
<proteinExistence type="predicted"/>
<feature type="compositionally biased region" description="Basic and acidic residues" evidence="1">
    <location>
        <begin position="10"/>
        <end position="19"/>
    </location>
</feature>
<gene>
    <name evidence="2" type="ORF">RDB_LOCUS115205</name>
</gene>
<feature type="compositionally biased region" description="Basic and acidic residues" evidence="1">
    <location>
        <begin position="77"/>
        <end position="104"/>
    </location>
</feature>
<evidence type="ECO:0000313" key="3">
    <source>
        <dbReference type="Proteomes" id="UP000663850"/>
    </source>
</evidence>
<comment type="caution">
    <text evidence="2">The sequence shown here is derived from an EMBL/GenBank/DDBJ whole genome shotgun (WGS) entry which is preliminary data.</text>
</comment>
<dbReference type="EMBL" id="CAJMWZ010006241">
    <property type="protein sequence ID" value="CAE6518593.1"/>
    <property type="molecule type" value="Genomic_DNA"/>
</dbReference>